<dbReference type="Proteomes" id="UP001197958">
    <property type="component" value="Unassembled WGS sequence"/>
</dbReference>
<comment type="caution">
    <text evidence="4">The sequence shown here is derived from an EMBL/GenBank/DDBJ whole genome shotgun (WGS) entry which is preliminary data.</text>
</comment>
<organism evidence="4 6">
    <name type="scientific">Bacteroides xylanisolvens</name>
    <dbReference type="NCBI Taxonomy" id="371601"/>
    <lineage>
        <taxon>Bacteria</taxon>
        <taxon>Pseudomonadati</taxon>
        <taxon>Bacteroidota</taxon>
        <taxon>Bacteroidia</taxon>
        <taxon>Bacteroidales</taxon>
        <taxon>Bacteroidaceae</taxon>
        <taxon>Bacteroides</taxon>
    </lineage>
</organism>
<dbReference type="EMBL" id="QROO01000034">
    <property type="protein sequence ID" value="RHL33639.1"/>
    <property type="molecule type" value="Genomic_DNA"/>
</dbReference>
<dbReference type="PANTHER" id="PTHR46401:SF2">
    <property type="entry name" value="GLYCOSYLTRANSFERASE WBBK-RELATED"/>
    <property type="match status" value="1"/>
</dbReference>
<evidence type="ECO:0000313" key="6">
    <source>
        <dbReference type="Proteomes" id="UP000261210"/>
    </source>
</evidence>
<accession>A0A3E4NJC7</accession>
<dbReference type="EMBL" id="JAIWWW010000035">
    <property type="protein sequence ID" value="MCA4524768.1"/>
    <property type="molecule type" value="Genomic_DNA"/>
</dbReference>
<dbReference type="InterPro" id="IPR001296">
    <property type="entry name" value="Glyco_trans_1"/>
</dbReference>
<evidence type="ECO:0000313" key="5">
    <source>
        <dbReference type="EMBL" id="RHL33639.1"/>
    </source>
</evidence>
<dbReference type="GO" id="GO:0016757">
    <property type="term" value="F:glycosyltransferase activity"/>
    <property type="evidence" value="ECO:0007669"/>
    <property type="project" value="InterPro"/>
</dbReference>
<dbReference type="Pfam" id="PF00534">
    <property type="entry name" value="Glycos_transf_1"/>
    <property type="match status" value="1"/>
</dbReference>
<evidence type="ECO:0000259" key="2">
    <source>
        <dbReference type="Pfam" id="PF00534"/>
    </source>
</evidence>
<dbReference type="Proteomes" id="UP000261210">
    <property type="component" value="Unassembled WGS sequence"/>
</dbReference>
<name>A0A3E4NJC7_9BACE</name>
<dbReference type="RefSeq" id="WP_008024043.1">
    <property type="nucleotide sequence ID" value="NZ_CP183042.1"/>
</dbReference>
<protein>
    <submittedName>
        <fullName evidence="3 4">Glycosyltransferase</fullName>
    </submittedName>
</protein>
<dbReference type="CDD" id="cd03801">
    <property type="entry name" value="GT4_PimA-like"/>
    <property type="match status" value="1"/>
</dbReference>
<feature type="domain" description="Glycosyl transferase family 1" evidence="2">
    <location>
        <begin position="196"/>
        <end position="361"/>
    </location>
</feature>
<evidence type="ECO:0000313" key="3">
    <source>
        <dbReference type="EMBL" id="MCA4524768.1"/>
    </source>
</evidence>
<dbReference type="EMBL" id="QSQU01000010">
    <property type="protein sequence ID" value="RGK64009.1"/>
    <property type="molecule type" value="Genomic_DNA"/>
</dbReference>
<reference evidence="6 7" key="1">
    <citation type="submission" date="2018-08" db="EMBL/GenBank/DDBJ databases">
        <title>A genome reference for cultivated species of the human gut microbiota.</title>
        <authorList>
            <person name="Zou Y."/>
            <person name="Xue W."/>
            <person name="Luo G."/>
        </authorList>
    </citation>
    <scope>NUCLEOTIDE SEQUENCE [LARGE SCALE GENOMIC DNA]</scope>
    <source>
        <strain evidence="5 7">AF38-2</strain>
        <strain evidence="4 6">TF10-34</strain>
    </source>
</reference>
<evidence type="ECO:0000313" key="4">
    <source>
        <dbReference type="EMBL" id="RGK64009.1"/>
    </source>
</evidence>
<evidence type="ECO:0000256" key="1">
    <source>
        <dbReference type="ARBA" id="ARBA00022679"/>
    </source>
</evidence>
<dbReference type="SUPFAM" id="SSF53756">
    <property type="entry name" value="UDP-Glycosyltransferase/glycogen phosphorylase"/>
    <property type="match status" value="1"/>
</dbReference>
<reference evidence="3" key="2">
    <citation type="submission" date="2023-08" db="EMBL/GenBank/DDBJ databases">
        <title>Mucin Metabolism Genes Underlie the Key Renovations of Bacteroides xylanisolvens Genomes in Captive Great Apes.</title>
        <authorList>
            <person name="Nishida A.H."/>
        </authorList>
    </citation>
    <scope>NUCLEOTIDE SEQUENCE</scope>
    <source>
        <strain evidence="3">P19.10B</strain>
    </source>
</reference>
<keyword evidence="1 4" id="KW-0808">Transferase</keyword>
<dbReference type="Gene3D" id="3.40.50.2000">
    <property type="entry name" value="Glycogen Phosphorylase B"/>
    <property type="match status" value="2"/>
</dbReference>
<sequence>MINVLYIAVGEGGSDQALITLIKELKCKIRPYIILGKLASQSTIDKLKSENIPYSILNYDFFWYPSKRNLWNYITRPIYALKLKNKKKFFAKQIIELSKQYKIDIIHTNSSAYQFGATAAQALKIPHIWHLREYQSLDFGHSHAYSLPYLKKQLHKSGNFNIAITKGIYNFYQLKEENSTIIYDGVLRQSYKPKELPKEEYFLFVGRIVKEKGIFSLLNSYKDYLLRGGTFKLILAGNYSSKTKQKIDRLIEKYNIQNNIMLKGILPTNQIYDLMNRATALIVPSPFEAFGLITAEAMFNKCLVIGKDTAGTKEQFDNGQRKYNKEIALRFTNEQQLTTHLTDIEQKQIQQYTEIIERAYNYVSSLYSIENNAKQIECLYTSILRT</sequence>
<evidence type="ECO:0000313" key="7">
    <source>
        <dbReference type="Proteomes" id="UP000284495"/>
    </source>
</evidence>
<proteinExistence type="predicted"/>
<dbReference type="Proteomes" id="UP000284495">
    <property type="component" value="Unassembled WGS sequence"/>
</dbReference>
<dbReference type="PANTHER" id="PTHR46401">
    <property type="entry name" value="GLYCOSYLTRANSFERASE WBBK-RELATED"/>
    <property type="match status" value="1"/>
</dbReference>
<gene>
    <name evidence="5" type="ORF">DW027_21535</name>
    <name evidence="4" type="ORF">DXD03_09160</name>
    <name evidence="3" type="ORF">LDZ35_16320</name>
</gene>
<dbReference type="AlphaFoldDB" id="A0A3E4NJC7"/>